<dbReference type="PANTHER" id="PTHR33744">
    <property type="entry name" value="CARBOHYDRATE DIACID REGULATOR"/>
    <property type="match status" value="1"/>
</dbReference>
<evidence type="ECO:0000259" key="1">
    <source>
        <dbReference type="Pfam" id="PF13556"/>
    </source>
</evidence>
<dbReference type="EMBL" id="WJBB01000007">
    <property type="protein sequence ID" value="MBC3796875.1"/>
    <property type="molecule type" value="Genomic_DNA"/>
</dbReference>
<evidence type="ECO:0000313" key="2">
    <source>
        <dbReference type="EMBL" id="MBC3796875.1"/>
    </source>
</evidence>
<dbReference type="InterPro" id="IPR042070">
    <property type="entry name" value="PucR_C-HTH_sf"/>
</dbReference>
<name>A0ABR6WK39_9FIRM</name>
<dbReference type="Gene3D" id="1.10.10.2840">
    <property type="entry name" value="PucR C-terminal helix-turn-helix domain"/>
    <property type="match status" value="1"/>
</dbReference>
<evidence type="ECO:0000313" key="3">
    <source>
        <dbReference type="Proteomes" id="UP000653358"/>
    </source>
</evidence>
<dbReference type="InterPro" id="IPR025736">
    <property type="entry name" value="PucR_C-HTH_dom"/>
</dbReference>
<dbReference type="Pfam" id="PF13556">
    <property type="entry name" value="HTH_30"/>
    <property type="match status" value="1"/>
</dbReference>
<sequence>MIPIINIYNLLKKINCENYLFSNNAKVCYASLVPSDQKKLDSSILYIGELSQIIDNDGVDLINFVCVNDMHSKSACSHDNLNLIIIKQPVEKAELLDTINSYINAYDNYLDNRLFLYDALLTANGLTGTMNSAYSIFKNPLVLVNQNYRLIAHPPNMDVKNNPDWNETIKNGAASYDFIQRILKTDPEAYENLSKTQEPILAESPAFKNRTLVINVSVNQKPIAFICLLEYEKNFDEFDFLLLKSLSEIVSSEIQNDSFYKQNKGLFYEHFYHDLLQDNFSNVSLVKERAEKLFSNLYEEIVVLSVKAKDMSNNRLYPFYRDNLEKIIRDCHSIIYENEVVLIIRRKNRILFSESVLEAVQNYLYDNKLIGGISYYFEDIVKLKEYYQQSIKAMELGNQLNPKKNLYFYNDYMAYHFFDIARKTMDNLKSFSNPFIKQLSDYDKKNNTSYKTSLEVYLKNGNKLLNASRKLNIHRNTMDYHIHKINDILDIDVNDPKTSQNLLISFMVLEYINATEH</sequence>
<accession>A0ABR6WK39</accession>
<comment type="caution">
    <text evidence="2">The sequence shown here is derived from an EMBL/GenBank/DDBJ whole genome shotgun (WGS) entry which is preliminary data.</text>
</comment>
<proteinExistence type="predicted"/>
<organism evidence="2 3">
    <name type="scientific">Acetobacterium tundrae</name>
    <dbReference type="NCBI Taxonomy" id="132932"/>
    <lineage>
        <taxon>Bacteria</taxon>
        <taxon>Bacillati</taxon>
        <taxon>Bacillota</taxon>
        <taxon>Clostridia</taxon>
        <taxon>Eubacteriales</taxon>
        <taxon>Eubacteriaceae</taxon>
        <taxon>Acetobacterium</taxon>
    </lineage>
</organism>
<feature type="domain" description="PucR C-terminal helix-turn-helix" evidence="1">
    <location>
        <begin position="453"/>
        <end position="506"/>
    </location>
</feature>
<protein>
    <recommendedName>
        <fullName evidence="1">PucR C-terminal helix-turn-helix domain-containing protein</fullName>
    </recommendedName>
</protein>
<dbReference type="RefSeq" id="WP_148603116.1">
    <property type="nucleotide sequence ID" value="NZ_RXYB01000006.1"/>
</dbReference>
<dbReference type="PANTHER" id="PTHR33744:SF1">
    <property type="entry name" value="DNA-BINDING TRANSCRIPTIONAL ACTIVATOR ADER"/>
    <property type="match status" value="1"/>
</dbReference>
<gene>
    <name evidence="2" type="ORF">GH807_07420</name>
</gene>
<dbReference type="Proteomes" id="UP000653358">
    <property type="component" value="Unassembled WGS sequence"/>
</dbReference>
<dbReference type="InterPro" id="IPR051448">
    <property type="entry name" value="CdaR-like_regulators"/>
</dbReference>
<keyword evidence="3" id="KW-1185">Reference proteome</keyword>
<reference evidence="2 3" key="1">
    <citation type="journal article" date="2020" name="mSystems">
        <title>Defining Genomic and Predicted Metabolic Features of the Acetobacterium Genus.</title>
        <authorList>
            <person name="Ross D.E."/>
            <person name="Marshall C.W."/>
            <person name="Gulliver D."/>
            <person name="May H.D."/>
            <person name="Norman R.S."/>
        </authorList>
    </citation>
    <scope>NUCLEOTIDE SEQUENCE [LARGE SCALE GENOMIC DNA]</scope>
    <source>
        <strain evidence="2 3">DSM 9173</strain>
    </source>
</reference>